<sequence length="46" mass="5245">MPTQGNWTVQRQDSEGWLLFDKETGQMCYVRAGSNGRADCTKLTTY</sequence>
<keyword evidence="2" id="KW-1185">Reference proteome</keyword>
<evidence type="ECO:0008006" key="3">
    <source>
        <dbReference type="Google" id="ProtNLM"/>
    </source>
</evidence>
<dbReference type="Proteomes" id="UP001629462">
    <property type="component" value="Unassembled WGS sequence"/>
</dbReference>
<dbReference type="EMBL" id="JAQQDB010000006">
    <property type="protein sequence ID" value="MFM0517458.1"/>
    <property type="molecule type" value="Genomic_DNA"/>
</dbReference>
<organism evidence="1 2">
    <name type="scientific">Caballeronia jiangsuensis</name>
    <dbReference type="NCBI Taxonomy" id="1458357"/>
    <lineage>
        <taxon>Bacteria</taxon>
        <taxon>Pseudomonadati</taxon>
        <taxon>Pseudomonadota</taxon>
        <taxon>Betaproteobacteria</taxon>
        <taxon>Burkholderiales</taxon>
        <taxon>Burkholderiaceae</taxon>
        <taxon>Caballeronia</taxon>
    </lineage>
</organism>
<reference evidence="1 2" key="1">
    <citation type="journal article" date="2024" name="Chem. Sci.">
        <title>Discovery of megapolipeptins by genome mining of a Burkholderiales bacteria collection.</title>
        <authorList>
            <person name="Paulo B.S."/>
            <person name="Recchia M.J.J."/>
            <person name="Lee S."/>
            <person name="Fergusson C.H."/>
            <person name="Romanowski S.B."/>
            <person name="Hernandez A."/>
            <person name="Krull N."/>
            <person name="Liu D.Y."/>
            <person name="Cavanagh H."/>
            <person name="Bos A."/>
            <person name="Gray C.A."/>
            <person name="Murphy B.T."/>
            <person name="Linington R.G."/>
            <person name="Eustaquio A.S."/>
        </authorList>
    </citation>
    <scope>NUCLEOTIDE SEQUENCE [LARGE SCALE GENOMIC DNA]</scope>
    <source>
        <strain evidence="1 2">RL17-374-BIF-D</strain>
    </source>
</reference>
<evidence type="ECO:0000313" key="1">
    <source>
        <dbReference type="EMBL" id="MFM0517458.1"/>
    </source>
</evidence>
<evidence type="ECO:0000313" key="2">
    <source>
        <dbReference type="Proteomes" id="UP001629462"/>
    </source>
</evidence>
<accession>A0ABW9CG64</accession>
<gene>
    <name evidence="1" type="ORF">PQR08_08525</name>
</gene>
<protein>
    <recommendedName>
        <fullName evidence="3">Lipoprotein</fullName>
    </recommendedName>
</protein>
<name>A0ABW9CG64_9BURK</name>
<proteinExistence type="predicted"/>
<dbReference type="RefSeq" id="WP_374191220.1">
    <property type="nucleotide sequence ID" value="NZ_JAQQDB010000006.1"/>
</dbReference>
<comment type="caution">
    <text evidence="1">The sequence shown here is derived from an EMBL/GenBank/DDBJ whole genome shotgun (WGS) entry which is preliminary data.</text>
</comment>